<comment type="caution">
    <text evidence="2">The sequence shown here is derived from an EMBL/GenBank/DDBJ whole genome shotgun (WGS) entry which is preliminary data.</text>
</comment>
<evidence type="ECO:0000313" key="3">
    <source>
        <dbReference type="Proteomes" id="UP000289758"/>
    </source>
</evidence>
<sequence length="209" mass="25039">MKIRQNKYPYLLWLTQSMDYDVDLNNMAVKNKETNEEIKLEKTPFYAIFFMKYLPLFFILYWFNIPNNILNLKLFAVAAAITLITFLVFLKIPKYFSKYIMLITAICLYLIWTYNTIALYLDYIMLQMVQITVVVLLIRDILIKKAYRNYYHLEDKSLETKVTFAKQHNRPIFPILPNSKKGLFKIKRGFNLGFNAKLNGYYIRIDDEK</sequence>
<keyword evidence="3" id="KW-1185">Reference proteome</keyword>
<proteinExistence type="predicted"/>
<keyword evidence="1" id="KW-0472">Membrane</keyword>
<name>A0A4V1M0W0_9BACT</name>
<gene>
    <name evidence="2" type="ORF">CRV07_01600</name>
</gene>
<feature type="transmembrane region" description="Helical" evidence="1">
    <location>
        <begin position="45"/>
        <end position="63"/>
    </location>
</feature>
<keyword evidence="1" id="KW-0812">Transmembrane</keyword>
<dbReference type="RefSeq" id="WP_129086080.1">
    <property type="nucleotide sequence ID" value="NZ_CP053836.1"/>
</dbReference>
<protein>
    <submittedName>
        <fullName evidence="2">Uncharacterized protein</fullName>
    </submittedName>
</protein>
<dbReference type="Proteomes" id="UP000289758">
    <property type="component" value="Unassembled WGS sequence"/>
</dbReference>
<feature type="transmembrane region" description="Helical" evidence="1">
    <location>
        <begin position="96"/>
        <end position="114"/>
    </location>
</feature>
<feature type="transmembrane region" description="Helical" evidence="1">
    <location>
        <begin position="69"/>
        <end position="89"/>
    </location>
</feature>
<accession>A0A4V1M0W0</accession>
<dbReference type="EMBL" id="PDKK01000001">
    <property type="protein sequence ID" value="RXK08520.1"/>
    <property type="molecule type" value="Genomic_DNA"/>
</dbReference>
<feature type="transmembrane region" description="Helical" evidence="1">
    <location>
        <begin position="120"/>
        <end position="138"/>
    </location>
</feature>
<evidence type="ECO:0000313" key="2">
    <source>
        <dbReference type="EMBL" id="RXK08520.1"/>
    </source>
</evidence>
<keyword evidence="1" id="KW-1133">Transmembrane helix</keyword>
<dbReference type="AlphaFoldDB" id="A0A4V1M0W0"/>
<dbReference type="OrthoDB" id="10014632at2"/>
<organism evidence="2 3">
    <name type="scientific">Halarcobacter ebronensis</name>
    <dbReference type="NCBI Taxonomy" id="1462615"/>
    <lineage>
        <taxon>Bacteria</taxon>
        <taxon>Pseudomonadati</taxon>
        <taxon>Campylobacterota</taxon>
        <taxon>Epsilonproteobacteria</taxon>
        <taxon>Campylobacterales</taxon>
        <taxon>Arcobacteraceae</taxon>
        <taxon>Halarcobacter</taxon>
    </lineage>
</organism>
<reference evidence="2 3" key="1">
    <citation type="submission" date="2017-10" db="EMBL/GenBank/DDBJ databases">
        <title>Genomics of the genus Arcobacter.</title>
        <authorList>
            <person name="Perez-Cataluna A."/>
            <person name="Figueras M.J."/>
        </authorList>
    </citation>
    <scope>NUCLEOTIDE SEQUENCE [LARGE SCALE GENOMIC DNA]</scope>
    <source>
        <strain evidence="2 3">CECT 8441</strain>
    </source>
</reference>
<evidence type="ECO:0000256" key="1">
    <source>
        <dbReference type="SAM" id="Phobius"/>
    </source>
</evidence>